<name>A0AAU9W038_9CNID</name>
<evidence type="ECO:0000256" key="2">
    <source>
        <dbReference type="PROSITE-ProRule" id="PRU00104"/>
    </source>
</evidence>
<evidence type="ECO:0000259" key="4">
    <source>
        <dbReference type="PROSITE" id="PS50237"/>
    </source>
</evidence>
<feature type="domain" description="HECT" evidence="4">
    <location>
        <begin position="132"/>
        <end position="159"/>
    </location>
</feature>
<dbReference type="InterPro" id="IPR035983">
    <property type="entry name" value="Hect_E3_ubiquitin_ligase"/>
</dbReference>
<dbReference type="SUPFAM" id="SSF56204">
    <property type="entry name" value="Hect, E3 ligase catalytic domain"/>
    <property type="match status" value="1"/>
</dbReference>
<evidence type="ECO:0000256" key="3">
    <source>
        <dbReference type="SAM" id="MobiDB-lite"/>
    </source>
</evidence>
<evidence type="ECO:0000313" key="6">
    <source>
        <dbReference type="Proteomes" id="UP001159428"/>
    </source>
</evidence>
<dbReference type="AlphaFoldDB" id="A0AAU9W038"/>
<comment type="caution">
    <text evidence="2">Lacks conserved residue(s) required for the propagation of feature annotation.</text>
</comment>
<reference evidence="5 6" key="1">
    <citation type="submission" date="2022-05" db="EMBL/GenBank/DDBJ databases">
        <authorList>
            <consortium name="Genoscope - CEA"/>
            <person name="William W."/>
        </authorList>
    </citation>
    <scope>NUCLEOTIDE SEQUENCE [LARGE SCALE GENOMIC DNA]</scope>
</reference>
<dbReference type="EMBL" id="CALNXJ010000007">
    <property type="protein sequence ID" value="CAH3044025.1"/>
    <property type="molecule type" value="Genomic_DNA"/>
</dbReference>
<organism evidence="5 6">
    <name type="scientific">Pocillopora meandrina</name>
    <dbReference type="NCBI Taxonomy" id="46732"/>
    <lineage>
        <taxon>Eukaryota</taxon>
        <taxon>Metazoa</taxon>
        <taxon>Cnidaria</taxon>
        <taxon>Anthozoa</taxon>
        <taxon>Hexacorallia</taxon>
        <taxon>Scleractinia</taxon>
        <taxon>Astrocoeniina</taxon>
        <taxon>Pocilloporidae</taxon>
        <taxon>Pocillopora</taxon>
    </lineage>
</organism>
<accession>A0AAU9W038</accession>
<keyword evidence="1 2" id="KW-0833">Ubl conjugation pathway</keyword>
<dbReference type="PROSITE" id="PS50237">
    <property type="entry name" value="HECT"/>
    <property type="match status" value="1"/>
</dbReference>
<sequence>MDNLNAASDSEGVSQKPTYGTTSNDVDAKASHPARGNSTCPTCSRVFPLEEIEMHADLCADSWTDPVGELYKDGQIEEYLDEHEGNMLWLKEVVKTLPQNLDSGKKTRISITRKCMFQDYIKERKKQWFNSRQPLKVTFSGEPAIEDGGPLREFFTGLLLDGQFHLFPDGMPVNSMAALANNEFTVAGELMAASVVQGGPAPCFLSKEAFGYVVDGIDSVSIDDWISKVRNEKYKGAIEEVRSCSTDEELRQVLMKDDILDIPSFVGYRGGPSKETMSSKESISR</sequence>
<comment type="caution">
    <text evidence="5">The sequence shown here is derived from an EMBL/GenBank/DDBJ whole genome shotgun (WGS) entry which is preliminary data.</text>
</comment>
<evidence type="ECO:0000256" key="1">
    <source>
        <dbReference type="ARBA" id="ARBA00022786"/>
    </source>
</evidence>
<feature type="compositionally biased region" description="Polar residues" evidence="3">
    <location>
        <begin position="1"/>
        <end position="25"/>
    </location>
</feature>
<protein>
    <recommendedName>
        <fullName evidence="4">HECT domain-containing protein</fullName>
    </recommendedName>
</protein>
<dbReference type="Gene3D" id="3.90.1750.10">
    <property type="entry name" value="Hect, E3 ligase catalytic domains"/>
    <property type="match status" value="1"/>
</dbReference>
<feature type="region of interest" description="Disordered" evidence="3">
    <location>
        <begin position="1"/>
        <end position="37"/>
    </location>
</feature>
<dbReference type="InterPro" id="IPR000569">
    <property type="entry name" value="HECT_dom"/>
</dbReference>
<keyword evidence="6" id="KW-1185">Reference proteome</keyword>
<proteinExistence type="predicted"/>
<gene>
    <name evidence="5" type="ORF">PMEA_00030842</name>
</gene>
<dbReference type="GO" id="GO:0004842">
    <property type="term" value="F:ubiquitin-protein transferase activity"/>
    <property type="evidence" value="ECO:0007669"/>
    <property type="project" value="InterPro"/>
</dbReference>
<evidence type="ECO:0000313" key="5">
    <source>
        <dbReference type="EMBL" id="CAH3044025.1"/>
    </source>
</evidence>
<dbReference type="Proteomes" id="UP001159428">
    <property type="component" value="Unassembled WGS sequence"/>
</dbReference>